<protein>
    <submittedName>
        <fullName evidence="1">Cold-inducible protein YdjO-related protein</fullName>
    </submittedName>
</protein>
<comment type="caution">
    <text evidence="1">The sequence shown here is derived from an EMBL/GenBank/DDBJ whole genome shotgun (WGS) entry which is preliminary data.</text>
</comment>
<gene>
    <name evidence="1" type="ORF">WMW72_14985</name>
</gene>
<dbReference type="Proteomes" id="UP001469365">
    <property type="component" value="Unassembled WGS sequence"/>
</dbReference>
<keyword evidence="2" id="KW-1185">Reference proteome</keyword>
<name>A0ABU9DK89_9BACL</name>
<evidence type="ECO:0000313" key="1">
    <source>
        <dbReference type="EMBL" id="MEK8129209.1"/>
    </source>
</evidence>
<proteinExistence type="predicted"/>
<dbReference type="RefSeq" id="WP_341416518.1">
    <property type="nucleotide sequence ID" value="NZ_JBBPCC010000009.1"/>
</dbReference>
<organism evidence="1 2">
    <name type="scientific">Paenibacillus filicis</name>
    <dbReference type="NCBI Taxonomy" id="669464"/>
    <lineage>
        <taxon>Bacteria</taxon>
        <taxon>Bacillati</taxon>
        <taxon>Bacillota</taxon>
        <taxon>Bacilli</taxon>
        <taxon>Bacillales</taxon>
        <taxon>Paenibacillaceae</taxon>
        <taxon>Paenibacillus</taxon>
    </lineage>
</organism>
<dbReference type="Pfam" id="PF14169">
    <property type="entry name" value="YdjO"/>
    <property type="match status" value="1"/>
</dbReference>
<evidence type="ECO:0000313" key="2">
    <source>
        <dbReference type="Proteomes" id="UP001469365"/>
    </source>
</evidence>
<accession>A0ABU9DK89</accession>
<dbReference type="EMBL" id="JBBPCC010000009">
    <property type="protein sequence ID" value="MEK8129209.1"/>
    <property type="molecule type" value="Genomic_DNA"/>
</dbReference>
<reference evidence="1 2" key="1">
    <citation type="submission" date="2024-04" db="EMBL/GenBank/DDBJ databases">
        <title>draft genome sequnece of Paenibacillus filicis.</title>
        <authorList>
            <person name="Kim D.-U."/>
        </authorList>
    </citation>
    <scope>NUCLEOTIDE SEQUENCE [LARGE SCALE GENOMIC DNA]</scope>
    <source>
        <strain evidence="1 2">KACC14197</strain>
    </source>
</reference>
<sequence>MQTLSVENKEAPKPELKPTVIWKCKDSACKAWVREEFSPNPYPECPLCKGPTIRSYKHLAAVSLAKKPRKTKKTT</sequence>
<dbReference type="InterPro" id="IPR025916">
    <property type="entry name" value="YdjO"/>
</dbReference>